<evidence type="ECO:0000256" key="1">
    <source>
        <dbReference type="SAM" id="Phobius"/>
    </source>
</evidence>
<evidence type="ECO:0000313" key="2">
    <source>
        <dbReference type="EMBL" id="RHW47607.1"/>
    </source>
</evidence>
<reference evidence="2 3" key="1">
    <citation type="submission" date="2018-08" db="EMBL/GenBank/DDBJ databases">
        <title>Whole genome sequence analysis of Dermacoccus abyssi bacteria isolated from Deep Mariana trench Micromonospora spp reveals genes involved in the environmental adaptation and production of secondary metabolites.</title>
        <authorList>
            <person name="Abdel-Mageed W.M."/>
            <person name="Lehri B."/>
            <person name="Nouioui I."/>
            <person name="Goodfellow I."/>
            <person name="Jaspars M."/>
            <person name="Karlyshev A."/>
        </authorList>
    </citation>
    <scope>NUCLEOTIDE SEQUENCE [LARGE SCALE GENOMIC DNA]</scope>
    <source>
        <strain evidence="2 3">MT1.1</strain>
    </source>
</reference>
<name>A0A417ZAD7_9MICO</name>
<proteinExistence type="predicted"/>
<protein>
    <recommendedName>
        <fullName evidence="4">DUF2530 domain-containing protein</fullName>
    </recommendedName>
</protein>
<dbReference type="Proteomes" id="UP000285376">
    <property type="component" value="Unassembled WGS sequence"/>
</dbReference>
<evidence type="ECO:0000313" key="3">
    <source>
        <dbReference type="Proteomes" id="UP000285376"/>
    </source>
</evidence>
<organism evidence="2 3">
    <name type="scientific">Dermacoccus abyssi</name>
    <dbReference type="NCBI Taxonomy" id="322596"/>
    <lineage>
        <taxon>Bacteria</taxon>
        <taxon>Bacillati</taxon>
        <taxon>Actinomycetota</taxon>
        <taxon>Actinomycetes</taxon>
        <taxon>Micrococcales</taxon>
        <taxon>Dermacoccaceae</taxon>
        <taxon>Dermacoccus</taxon>
    </lineage>
</organism>
<feature type="transmembrane region" description="Helical" evidence="1">
    <location>
        <begin position="12"/>
        <end position="35"/>
    </location>
</feature>
<dbReference type="RefSeq" id="WP_118912492.1">
    <property type="nucleotide sequence ID" value="NZ_CBCRVH010000002.1"/>
</dbReference>
<gene>
    <name evidence="2" type="ORF">D1832_02615</name>
</gene>
<accession>A0A417ZAD7</accession>
<dbReference type="AlphaFoldDB" id="A0A417ZAD7"/>
<dbReference type="EMBL" id="QWLM01000002">
    <property type="protein sequence ID" value="RHW47607.1"/>
    <property type="molecule type" value="Genomic_DNA"/>
</dbReference>
<keyword evidence="1" id="KW-1133">Transmembrane helix</keyword>
<comment type="caution">
    <text evidence="2">The sequence shown here is derived from an EMBL/GenBank/DDBJ whole genome shotgun (WGS) entry which is preliminary data.</text>
</comment>
<dbReference type="NCBIfam" id="NF041681">
    <property type="entry name" value="HGxxPAAW"/>
    <property type="match status" value="1"/>
</dbReference>
<feature type="transmembrane region" description="Helical" evidence="1">
    <location>
        <begin position="41"/>
        <end position="60"/>
    </location>
</feature>
<keyword evidence="1" id="KW-0812">Transmembrane</keyword>
<evidence type="ECO:0008006" key="4">
    <source>
        <dbReference type="Google" id="ProtNLM"/>
    </source>
</evidence>
<keyword evidence="1" id="KW-0472">Membrane</keyword>
<sequence>MSGDSPYLDHGHSVAAWTGVAICMIASLIIAAGVWFGNDMLAIVGGIVFIAGGLVGWAMGKANKGKKKGQASHA</sequence>